<organism evidence="2 3">
    <name type="scientific">Linnemannia hyalina</name>
    <dbReference type="NCBI Taxonomy" id="64524"/>
    <lineage>
        <taxon>Eukaryota</taxon>
        <taxon>Fungi</taxon>
        <taxon>Fungi incertae sedis</taxon>
        <taxon>Mucoromycota</taxon>
        <taxon>Mortierellomycotina</taxon>
        <taxon>Mortierellomycetes</taxon>
        <taxon>Mortierellales</taxon>
        <taxon>Mortierellaceae</taxon>
        <taxon>Linnemannia</taxon>
    </lineage>
</organism>
<evidence type="ECO:0000313" key="2">
    <source>
        <dbReference type="EMBL" id="KAG9066855.1"/>
    </source>
</evidence>
<dbReference type="AlphaFoldDB" id="A0A9P7XT39"/>
<feature type="compositionally biased region" description="Polar residues" evidence="1">
    <location>
        <begin position="1"/>
        <end position="22"/>
    </location>
</feature>
<gene>
    <name evidence="2" type="ORF">KI688_012767</name>
</gene>
<dbReference type="Proteomes" id="UP000707451">
    <property type="component" value="Unassembled WGS sequence"/>
</dbReference>
<protein>
    <submittedName>
        <fullName evidence="2">Uncharacterized protein</fullName>
    </submittedName>
</protein>
<sequence length="103" mass="11557">MAQPQEYSTPSLNSNVYGVYSQNNNDGYGDNDDADMSSSIMSFDQPNLNEIALQTALMASDPALDIDMQDDAHDDYDFVHDYENLYMPDIVESFDEPDQDDVA</sequence>
<comment type="caution">
    <text evidence="2">The sequence shown here is derived from an EMBL/GenBank/DDBJ whole genome shotgun (WGS) entry which is preliminary data.</text>
</comment>
<accession>A0A9P7XT39</accession>
<reference evidence="2" key="1">
    <citation type="submission" date="2021-06" db="EMBL/GenBank/DDBJ databases">
        <title>Genome Sequence of Mortierella hyaline Strain SCG-10, a Cold-Adapted, Nitrate-Reducing Fungus Isolated from Soil in Minnesota, USA.</title>
        <authorList>
            <person name="Aldossari N."/>
        </authorList>
    </citation>
    <scope>NUCLEOTIDE SEQUENCE</scope>
    <source>
        <strain evidence="2">SCG-10</strain>
    </source>
</reference>
<keyword evidence="3" id="KW-1185">Reference proteome</keyword>
<evidence type="ECO:0000256" key="1">
    <source>
        <dbReference type="SAM" id="MobiDB-lite"/>
    </source>
</evidence>
<evidence type="ECO:0000313" key="3">
    <source>
        <dbReference type="Proteomes" id="UP000707451"/>
    </source>
</evidence>
<feature type="region of interest" description="Disordered" evidence="1">
    <location>
        <begin position="1"/>
        <end position="41"/>
    </location>
</feature>
<dbReference type="OrthoDB" id="2423755at2759"/>
<proteinExistence type="predicted"/>
<dbReference type="EMBL" id="JAHRHY010000009">
    <property type="protein sequence ID" value="KAG9066855.1"/>
    <property type="molecule type" value="Genomic_DNA"/>
</dbReference>
<name>A0A9P7XT39_9FUNG</name>